<evidence type="ECO:0000256" key="6">
    <source>
        <dbReference type="SAM" id="MobiDB-lite"/>
    </source>
</evidence>
<dbReference type="Pfam" id="PF00082">
    <property type="entry name" value="Peptidase_S8"/>
    <property type="match status" value="1"/>
</dbReference>
<evidence type="ECO:0000256" key="4">
    <source>
        <dbReference type="ARBA" id="ARBA00022825"/>
    </source>
</evidence>
<dbReference type="EMBL" id="JAQQWN010000005">
    <property type="protein sequence ID" value="KAK8084724.1"/>
    <property type="molecule type" value="Genomic_DNA"/>
</dbReference>
<feature type="compositionally biased region" description="Polar residues" evidence="6">
    <location>
        <begin position="101"/>
        <end position="115"/>
    </location>
</feature>
<evidence type="ECO:0000256" key="2">
    <source>
        <dbReference type="ARBA" id="ARBA00022670"/>
    </source>
</evidence>
<feature type="region of interest" description="Disordered" evidence="6">
    <location>
        <begin position="411"/>
        <end position="443"/>
    </location>
</feature>
<feature type="compositionally biased region" description="Polar residues" evidence="6">
    <location>
        <begin position="414"/>
        <end position="435"/>
    </location>
</feature>
<evidence type="ECO:0000256" key="5">
    <source>
        <dbReference type="PROSITE-ProRule" id="PRU01240"/>
    </source>
</evidence>
<dbReference type="PANTHER" id="PTHR43806">
    <property type="entry name" value="PEPTIDASE S8"/>
    <property type="match status" value="1"/>
</dbReference>
<dbReference type="Gene3D" id="3.40.50.200">
    <property type="entry name" value="Peptidase S8/S53 domain"/>
    <property type="match status" value="1"/>
</dbReference>
<dbReference type="InterPro" id="IPR036852">
    <property type="entry name" value="Peptidase_S8/S53_dom_sf"/>
</dbReference>
<dbReference type="GeneID" id="92043370"/>
<comment type="similarity">
    <text evidence="1 5">Belongs to the peptidase S8 family.</text>
</comment>
<name>A0ABR1WRE8_9PEZI</name>
<evidence type="ECO:0000259" key="7">
    <source>
        <dbReference type="Pfam" id="PF00082"/>
    </source>
</evidence>
<keyword evidence="2" id="KW-0645">Protease</keyword>
<dbReference type="InterPro" id="IPR050131">
    <property type="entry name" value="Peptidase_S8_subtilisin-like"/>
</dbReference>
<evidence type="ECO:0000256" key="1">
    <source>
        <dbReference type="ARBA" id="ARBA00011073"/>
    </source>
</evidence>
<dbReference type="InterPro" id="IPR000209">
    <property type="entry name" value="Peptidase_S8/S53_dom"/>
</dbReference>
<gene>
    <name evidence="8" type="ORF">PG997_005995</name>
</gene>
<evidence type="ECO:0000313" key="8">
    <source>
        <dbReference type="EMBL" id="KAK8084724.1"/>
    </source>
</evidence>
<evidence type="ECO:0000256" key="3">
    <source>
        <dbReference type="ARBA" id="ARBA00022801"/>
    </source>
</evidence>
<reference evidence="8 9" key="1">
    <citation type="submission" date="2023-01" db="EMBL/GenBank/DDBJ databases">
        <title>Analysis of 21 Apiospora genomes using comparative genomics revels a genus with tremendous synthesis potential of carbohydrate active enzymes and secondary metabolites.</title>
        <authorList>
            <person name="Sorensen T."/>
        </authorList>
    </citation>
    <scope>NUCLEOTIDE SEQUENCE [LARGE SCALE GENOMIC DNA]</scope>
    <source>
        <strain evidence="8 9">CBS 114990</strain>
    </source>
</reference>
<dbReference type="RefSeq" id="XP_066669233.1">
    <property type="nucleotide sequence ID" value="XM_066810310.1"/>
</dbReference>
<accession>A0ABR1WRE8</accession>
<organism evidence="8 9">
    <name type="scientific">Apiospora hydei</name>
    <dbReference type="NCBI Taxonomy" id="1337664"/>
    <lineage>
        <taxon>Eukaryota</taxon>
        <taxon>Fungi</taxon>
        <taxon>Dikarya</taxon>
        <taxon>Ascomycota</taxon>
        <taxon>Pezizomycotina</taxon>
        <taxon>Sordariomycetes</taxon>
        <taxon>Xylariomycetidae</taxon>
        <taxon>Amphisphaeriales</taxon>
        <taxon>Apiosporaceae</taxon>
        <taxon>Apiospora</taxon>
    </lineage>
</organism>
<proteinExistence type="inferred from homology"/>
<evidence type="ECO:0000313" key="9">
    <source>
        <dbReference type="Proteomes" id="UP001433268"/>
    </source>
</evidence>
<feature type="domain" description="Peptidase S8/S53" evidence="7">
    <location>
        <begin position="223"/>
        <end position="417"/>
    </location>
</feature>
<protein>
    <submittedName>
        <fullName evidence="8">Subtilisin-like protein</fullName>
    </submittedName>
</protein>
<keyword evidence="3" id="KW-0378">Hydrolase</keyword>
<sequence>MSHTGVRGTSPARNRPPHSSAPELVKPLVIQEKRASSKSPPDGNVLQSTGEHLHVPRHRESRSTSATQVDHNAGQADKGDGHSIKRSPSRKEHLREAGTHGSKSQASSPTITKTKQPPELLNASRKPTDEKQDRLESGKQRAKTPEPPAPVNASDNPSNPPASRPRRNSLPGRFKQPQFVGTAGALYDSKEGSSSSYGVDSWFRDLEAKTQALLAPLRTGARKRVKVAVLDTGIHMGQINHWDKNRADIVDGKNPRIKSRKDFLDPDRTNKCMDLDGHGTHCVGVIRKVAPEADVYVARVAKDEREGPNVPAIIKVGAYLYTMNHPPERREARRLIFVREQALEHACEVWNVDIISLSFGFEVHERDLEDAIQKAINKPILVLAATNNFGTRRRMSFPARMANVISMHAADHNGSAQGTNPRPSAERTSPSSASTWFRPGSRR</sequence>
<keyword evidence="9" id="KW-1185">Reference proteome</keyword>
<comment type="caution">
    <text evidence="8">The sequence shown here is derived from an EMBL/GenBank/DDBJ whole genome shotgun (WGS) entry which is preliminary data.</text>
</comment>
<feature type="compositionally biased region" description="Basic and acidic residues" evidence="6">
    <location>
        <begin position="77"/>
        <end position="98"/>
    </location>
</feature>
<keyword evidence="4" id="KW-0720">Serine protease</keyword>
<dbReference type="SUPFAM" id="SSF52743">
    <property type="entry name" value="Subtilisin-like"/>
    <property type="match status" value="1"/>
</dbReference>
<comment type="caution">
    <text evidence="5">Lacks conserved residue(s) required for the propagation of feature annotation.</text>
</comment>
<dbReference type="Proteomes" id="UP001433268">
    <property type="component" value="Unassembled WGS sequence"/>
</dbReference>
<feature type="region of interest" description="Disordered" evidence="6">
    <location>
        <begin position="1"/>
        <end position="176"/>
    </location>
</feature>
<dbReference type="PANTHER" id="PTHR43806:SF11">
    <property type="entry name" value="CEREVISIN-RELATED"/>
    <property type="match status" value="1"/>
</dbReference>
<dbReference type="PROSITE" id="PS51892">
    <property type="entry name" value="SUBTILASE"/>
    <property type="match status" value="1"/>
</dbReference>
<feature type="compositionally biased region" description="Basic and acidic residues" evidence="6">
    <location>
        <begin position="126"/>
        <end position="139"/>
    </location>
</feature>